<name>A0A0E9NRW8_SAICN</name>
<keyword evidence="12" id="KW-1185">Reference proteome</keyword>
<evidence type="ECO:0000256" key="9">
    <source>
        <dbReference type="SAM" id="MobiDB-lite"/>
    </source>
</evidence>
<accession>A0A0E9NRW8</accession>
<protein>
    <recommendedName>
        <fullName evidence="10">C3H1-type domain-containing protein</fullName>
    </recommendedName>
</protein>
<dbReference type="Gene3D" id="4.10.1000.40">
    <property type="match status" value="3"/>
</dbReference>
<dbReference type="PANTHER" id="PTHR14738:SF29">
    <property type="entry name" value="ZINC FINGER CCCH DOMAIN-CONTAINING PROTEIN 14"/>
    <property type="match status" value="1"/>
</dbReference>
<dbReference type="GO" id="GO:0043488">
    <property type="term" value="P:regulation of mRNA stability"/>
    <property type="evidence" value="ECO:0007669"/>
    <property type="project" value="InterPro"/>
</dbReference>
<dbReference type="PANTHER" id="PTHR14738">
    <property type="entry name" value="ZINC FINGER CCCH DOMAIN-CONTAINING PROTEIN 14"/>
    <property type="match status" value="1"/>
</dbReference>
<organism evidence="11 12">
    <name type="scientific">Saitoella complicata (strain BCRC 22490 / CBS 7301 / JCM 7358 / NBRC 10748 / NRRL Y-17804)</name>
    <dbReference type="NCBI Taxonomy" id="698492"/>
    <lineage>
        <taxon>Eukaryota</taxon>
        <taxon>Fungi</taxon>
        <taxon>Dikarya</taxon>
        <taxon>Ascomycota</taxon>
        <taxon>Taphrinomycotina</taxon>
        <taxon>Taphrinomycotina incertae sedis</taxon>
        <taxon>Saitoella</taxon>
    </lineage>
</organism>
<keyword evidence="7" id="KW-0539">Nucleus</keyword>
<evidence type="ECO:0000256" key="5">
    <source>
        <dbReference type="ARBA" id="ARBA00022771"/>
    </source>
</evidence>
<feature type="region of interest" description="Disordered" evidence="9">
    <location>
        <begin position="423"/>
        <end position="444"/>
    </location>
</feature>
<dbReference type="Pfam" id="PF14608">
    <property type="entry name" value="zf-CCCH_2"/>
    <property type="match status" value="4"/>
</dbReference>
<dbReference type="Gene3D" id="1.10.340.40">
    <property type="entry name" value="Nuclear abundant poly(A) RNA-bind protein 2, N-terminal domain"/>
    <property type="match status" value="1"/>
</dbReference>
<dbReference type="InterPro" id="IPR000571">
    <property type="entry name" value="Znf_CCCH"/>
</dbReference>
<evidence type="ECO:0000256" key="8">
    <source>
        <dbReference type="PROSITE-ProRule" id="PRU00723"/>
    </source>
</evidence>
<keyword evidence="6 8" id="KW-0862">Zinc</keyword>
<evidence type="ECO:0000256" key="7">
    <source>
        <dbReference type="ARBA" id="ARBA00023242"/>
    </source>
</evidence>
<dbReference type="SMART" id="SM00356">
    <property type="entry name" value="ZnF_C3H1"/>
    <property type="match status" value="4"/>
</dbReference>
<reference evidence="11 12" key="3">
    <citation type="journal article" date="2015" name="Genome Announc.">
        <title>Draft Genome Sequence of the Archiascomycetous Yeast Saitoella complicata.</title>
        <authorList>
            <person name="Yamauchi K."/>
            <person name="Kondo S."/>
            <person name="Hamamoto M."/>
            <person name="Takahashi Y."/>
            <person name="Ogura Y."/>
            <person name="Hayashi T."/>
            <person name="Nishida H."/>
        </authorList>
    </citation>
    <scope>NUCLEOTIDE SEQUENCE [LARGE SCALE GENOMIC DNA]</scope>
    <source>
        <strain evidence="11 12">NRRL Y-17804</strain>
    </source>
</reference>
<keyword evidence="5 8" id="KW-0863">Zinc-finger</keyword>
<comment type="caution">
    <text evidence="11">The sequence shown here is derived from an EMBL/GenBank/DDBJ whole genome shotgun (WGS) entry which is preliminary data.</text>
</comment>
<dbReference type="GO" id="GO:0008143">
    <property type="term" value="F:poly(A) binding"/>
    <property type="evidence" value="ECO:0007669"/>
    <property type="project" value="InterPro"/>
</dbReference>
<dbReference type="Pfam" id="PF21457">
    <property type="entry name" value="zf-CCCH_2-like_3"/>
    <property type="match status" value="1"/>
</dbReference>
<evidence type="ECO:0000256" key="3">
    <source>
        <dbReference type="ARBA" id="ARBA00022723"/>
    </source>
</evidence>
<feature type="compositionally biased region" description="Low complexity" evidence="9">
    <location>
        <begin position="430"/>
        <end position="439"/>
    </location>
</feature>
<dbReference type="EMBL" id="BACD03000076">
    <property type="protein sequence ID" value="GAO52619.1"/>
    <property type="molecule type" value="Genomic_DNA"/>
</dbReference>
<dbReference type="Proteomes" id="UP000033140">
    <property type="component" value="Unassembled WGS sequence"/>
</dbReference>
<dbReference type="Pfam" id="PF21803">
    <property type="entry name" value="Nab2-zf4"/>
    <property type="match status" value="1"/>
</dbReference>
<dbReference type="GO" id="GO:0008270">
    <property type="term" value="F:zinc ion binding"/>
    <property type="evidence" value="ECO:0007669"/>
    <property type="project" value="UniProtKB-KW"/>
</dbReference>
<dbReference type="InterPro" id="IPR043094">
    <property type="entry name" value="Nab2/ZC3H14_N_sf"/>
</dbReference>
<feature type="domain" description="C3H1-type" evidence="10">
    <location>
        <begin position="447"/>
        <end position="471"/>
    </location>
</feature>
<dbReference type="PROSITE" id="PS50103">
    <property type="entry name" value="ZF_C3H1"/>
    <property type="match status" value="1"/>
</dbReference>
<dbReference type="GO" id="GO:0005737">
    <property type="term" value="C:cytoplasm"/>
    <property type="evidence" value="ECO:0007669"/>
    <property type="project" value="TreeGrafter"/>
</dbReference>
<evidence type="ECO:0000256" key="6">
    <source>
        <dbReference type="ARBA" id="ARBA00022833"/>
    </source>
</evidence>
<proteinExistence type="inferred from homology"/>
<dbReference type="OMA" id="CPYAHQS"/>
<reference evidence="11 12" key="1">
    <citation type="journal article" date="2011" name="J. Gen. Appl. Microbiol.">
        <title>Draft genome sequencing of the enigmatic yeast Saitoella complicata.</title>
        <authorList>
            <person name="Nishida H."/>
            <person name="Hamamoto M."/>
            <person name="Sugiyama J."/>
        </authorList>
    </citation>
    <scope>NUCLEOTIDE SEQUENCE [LARGE SCALE GENOMIC DNA]</scope>
    <source>
        <strain evidence="11 12">NRRL Y-17804</strain>
    </source>
</reference>
<evidence type="ECO:0000313" key="11">
    <source>
        <dbReference type="EMBL" id="GAO52619.1"/>
    </source>
</evidence>
<feature type="zinc finger region" description="C3H1-type" evidence="8">
    <location>
        <begin position="447"/>
        <end position="471"/>
    </location>
</feature>
<evidence type="ECO:0000256" key="1">
    <source>
        <dbReference type="ARBA" id="ARBA00004123"/>
    </source>
</evidence>
<dbReference type="InterPro" id="IPR048410">
    <property type="entry name" value="Znf-CCCH_2-like_3"/>
</dbReference>
<feature type="compositionally biased region" description="Gly residues" evidence="9">
    <location>
        <begin position="194"/>
        <end position="204"/>
    </location>
</feature>
<dbReference type="AlphaFoldDB" id="A0A0E9NRW8"/>
<evidence type="ECO:0000256" key="4">
    <source>
        <dbReference type="ARBA" id="ARBA00022737"/>
    </source>
</evidence>
<dbReference type="InterPro" id="IPR049017">
    <property type="entry name" value="Nab2_Znf4"/>
</dbReference>
<dbReference type="InterPro" id="IPR040366">
    <property type="entry name" value="Nab2/ZC3H14"/>
</dbReference>
<sequence length="575" mass="61571">MSCVEKKIVQDGFVAADDGPMYAEFITVMAMNGKQEAEMNTELSDLFGAKYDPAFGTWVKQLVQHIEQGGTVAPEHLMPQHRPQEAAAVTVADADPQQDQNEQYEQYDDAAMDDQPAKLTGRARVAGNPYPAPRLFNQLTKALERNPDTLSKPRRKSIDPELGVAVPTGPKNDIAPPTGPRRGGGPVGLDRGLRSGGRANGGPLRGMNNQNQRGARGGAQMNPHMNNMNNGRMVQTPFGPIPAHVLAMATNMASMLSANGQFPAPPNTLAQRLGADPTRQTKPRCNKWPMCPYGQKCQFPHPGKVCPMFPRCPKPRGTCDGIHPGEDMPVHEVQAFITKQQKNNASNGTKTNGAGGVKKEGVSPVVSGDAPLCKYDSKCQNAACYFAHSTPAAPEGQGLVLRPEPCPSGADCADAECDRAHPSPAINKPATDGDTAMDGAAEHKEVDTRPPCKFYPDCAKGDACPFRHDANTSTTVQIPCHFGLTCTRPNCHFLHPAGDDGKFPIPCRFGARCKNDKCRYQHAPDLKNKIWTRDGGGVGTSERAFVGGEVVEKVVPGSGVGVEITIGENDVEMAA</sequence>
<feature type="region of interest" description="Disordered" evidence="9">
    <location>
        <begin position="143"/>
        <end position="219"/>
    </location>
</feature>
<gene>
    <name evidence="11" type="ORF">G7K_6692-t1</name>
</gene>
<comment type="subcellular location">
    <subcellularLocation>
        <location evidence="1">Nucleus</location>
    </subcellularLocation>
</comment>
<dbReference type="STRING" id="698492.A0A0E9NRW8"/>
<comment type="similarity">
    <text evidence="2">Belongs to the ZC3H14 family.</text>
</comment>
<evidence type="ECO:0000256" key="2">
    <source>
        <dbReference type="ARBA" id="ARBA00008423"/>
    </source>
</evidence>
<dbReference type="GO" id="GO:0005634">
    <property type="term" value="C:nucleus"/>
    <property type="evidence" value="ECO:0007669"/>
    <property type="project" value="UniProtKB-SubCell"/>
</dbReference>
<evidence type="ECO:0000259" key="10">
    <source>
        <dbReference type="PROSITE" id="PS50103"/>
    </source>
</evidence>
<keyword evidence="4" id="KW-0677">Repeat</keyword>
<keyword evidence="3 8" id="KW-0479">Metal-binding</keyword>
<reference evidence="11 12" key="2">
    <citation type="journal article" date="2014" name="J. Gen. Appl. Microbiol.">
        <title>The early diverging ascomycetous budding yeast Saitoella complicata has three histone deacetylases belonging to the Clr6, Hos2, and Rpd3 lineages.</title>
        <authorList>
            <person name="Nishida H."/>
            <person name="Matsumoto T."/>
            <person name="Kondo S."/>
            <person name="Hamamoto M."/>
            <person name="Yoshikawa H."/>
        </authorList>
    </citation>
    <scope>NUCLEOTIDE SEQUENCE [LARGE SCALE GENOMIC DNA]</scope>
    <source>
        <strain evidence="11 12">NRRL Y-17804</strain>
    </source>
</reference>
<evidence type="ECO:0000313" key="12">
    <source>
        <dbReference type="Proteomes" id="UP000033140"/>
    </source>
</evidence>